<dbReference type="Proteomes" id="UP001178508">
    <property type="component" value="Chromosome 5"/>
</dbReference>
<accession>A0AAV1F5J5</accession>
<evidence type="ECO:0000256" key="2">
    <source>
        <dbReference type="SAM" id="MobiDB-lite"/>
    </source>
</evidence>
<dbReference type="PANTHER" id="PTHR13420:SF7">
    <property type="entry name" value="UPF0235 PROTEIN C15ORF40"/>
    <property type="match status" value="1"/>
</dbReference>
<proteinExistence type="inferred from homology"/>
<dbReference type="SMART" id="SM01152">
    <property type="entry name" value="DUF167"/>
    <property type="match status" value="1"/>
</dbReference>
<reference evidence="3" key="1">
    <citation type="submission" date="2023-08" db="EMBL/GenBank/DDBJ databases">
        <authorList>
            <person name="Alioto T."/>
            <person name="Alioto T."/>
            <person name="Gomez Garrido J."/>
        </authorList>
    </citation>
    <scope>NUCLEOTIDE SEQUENCE</scope>
</reference>
<dbReference type="Gene3D" id="3.30.1200.10">
    <property type="entry name" value="YggU-like"/>
    <property type="match status" value="1"/>
</dbReference>
<dbReference type="SUPFAM" id="SSF69786">
    <property type="entry name" value="YggU-like"/>
    <property type="match status" value="1"/>
</dbReference>
<dbReference type="InterPro" id="IPR036591">
    <property type="entry name" value="YggU-like_sf"/>
</dbReference>
<sequence length="190" mass="20869">MIPRSYFTAARTVLRFHEHFKAVTFHRSSALTVPLLCLRLTRPLSRFRPPPVTGDQSERFRSFSRNRQMPKKEKTVKSQAVGAGSAQTEVSSPVVRDKSGAVTITVHAKPGSKHSSITEVSAEAVGVSIAAPPTDGEANAELIRYLADVLELKRSHISLDKGSRSRDKLIKVDSSLSPEEVLRRLRQAAG</sequence>
<dbReference type="NCBIfam" id="TIGR00251">
    <property type="entry name" value="DUF167 family protein"/>
    <property type="match status" value="1"/>
</dbReference>
<keyword evidence="4" id="KW-1185">Reference proteome</keyword>
<feature type="region of interest" description="Disordered" evidence="2">
    <location>
        <begin position="67"/>
        <end position="94"/>
    </location>
</feature>
<dbReference type="EMBL" id="OY660868">
    <property type="protein sequence ID" value="CAJ1055892.1"/>
    <property type="molecule type" value="Genomic_DNA"/>
</dbReference>
<dbReference type="HAMAP" id="MF_00634">
    <property type="entry name" value="UPF0235"/>
    <property type="match status" value="1"/>
</dbReference>
<evidence type="ECO:0000256" key="1">
    <source>
        <dbReference type="ARBA" id="ARBA00010364"/>
    </source>
</evidence>
<gene>
    <name evidence="3" type="ORF">XNOV1_A005287</name>
</gene>
<name>A0AAV1F5J5_XYRNO</name>
<evidence type="ECO:0000313" key="3">
    <source>
        <dbReference type="EMBL" id="CAJ1055892.1"/>
    </source>
</evidence>
<evidence type="ECO:0000313" key="4">
    <source>
        <dbReference type="Proteomes" id="UP001178508"/>
    </source>
</evidence>
<dbReference type="AlphaFoldDB" id="A0AAV1F5J5"/>
<dbReference type="GO" id="GO:0005737">
    <property type="term" value="C:cytoplasm"/>
    <property type="evidence" value="ECO:0007669"/>
    <property type="project" value="TreeGrafter"/>
</dbReference>
<organism evidence="3 4">
    <name type="scientific">Xyrichtys novacula</name>
    <name type="common">Pearly razorfish</name>
    <name type="synonym">Hemipteronotus novacula</name>
    <dbReference type="NCBI Taxonomy" id="13765"/>
    <lineage>
        <taxon>Eukaryota</taxon>
        <taxon>Metazoa</taxon>
        <taxon>Chordata</taxon>
        <taxon>Craniata</taxon>
        <taxon>Vertebrata</taxon>
        <taxon>Euteleostomi</taxon>
        <taxon>Actinopterygii</taxon>
        <taxon>Neopterygii</taxon>
        <taxon>Teleostei</taxon>
        <taxon>Neoteleostei</taxon>
        <taxon>Acanthomorphata</taxon>
        <taxon>Eupercaria</taxon>
        <taxon>Labriformes</taxon>
        <taxon>Labridae</taxon>
        <taxon>Xyrichtys</taxon>
    </lineage>
</organism>
<dbReference type="Pfam" id="PF02594">
    <property type="entry name" value="DUF167"/>
    <property type="match status" value="1"/>
</dbReference>
<comment type="similarity">
    <text evidence="1">Belongs to the UPF0235 family.</text>
</comment>
<protein>
    <submittedName>
        <fullName evidence="3">UPF0235 protein C15orf40 homolog</fullName>
    </submittedName>
</protein>
<dbReference type="InterPro" id="IPR003746">
    <property type="entry name" value="DUF167"/>
</dbReference>
<dbReference type="PANTHER" id="PTHR13420">
    <property type="entry name" value="UPF0235 PROTEIN C15ORF40"/>
    <property type="match status" value="1"/>
</dbReference>